<organism evidence="4 5">
    <name type="scientific">Microbacterium trichothecenolyticum</name>
    <name type="common">Aureobacterium trichothecenolyticum</name>
    <dbReference type="NCBI Taxonomy" id="69370"/>
    <lineage>
        <taxon>Bacteria</taxon>
        <taxon>Bacillati</taxon>
        <taxon>Actinomycetota</taxon>
        <taxon>Actinomycetes</taxon>
        <taxon>Micrococcales</taxon>
        <taxon>Microbacteriaceae</taxon>
        <taxon>Microbacterium</taxon>
    </lineage>
</organism>
<dbReference type="InterPro" id="IPR038507">
    <property type="entry name" value="YcnI-like_sf"/>
</dbReference>
<dbReference type="EMBL" id="JAUTBF010000001">
    <property type="protein sequence ID" value="MDQ1122631.1"/>
    <property type="molecule type" value="Genomic_DNA"/>
</dbReference>
<reference evidence="4 5" key="1">
    <citation type="submission" date="2023-07" db="EMBL/GenBank/DDBJ databases">
        <title>Functional and genomic diversity of the sorghum phyllosphere microbiome.</title>
        <authorList>
            <person name="Shade A."/>
        </authorList>
    </citation>
    <scope>NUCLEOTIDE SEQUENCE [LARGE SCALE GENOMIC DNA]</scope>
    <source>
        <strain evidence="4 5">SORGH_AS_1207</strain>
    </source>
</reference>
<dbReference type="Gene3D" id="2.60.40.2230">
    <property type="entry name" value="Uncharacterised protein YcnI-like PF07987, DUF1775"/>
    <property type="match status" value="1"/>
</dbReference>
<feature type="region of interest" description="Disordered" evidence="1">
    <location>
        <begin position="188"/>
        <end position="208"/>
    </location>
</feature>
<dbReference type="CDD" id="cd08545">
    <property type="entry name" value="YcnI_like"/>
    <property type="match status" value="1"/>
</dbReference>
<comment type="caution">
    <text evidence="4">The sequence shown here is derived from an EMBL/GenBank/DDBJ whole genome shotgun (WGS) entry which is preliminary data.</text>
</comment>
<feature type="transmembrane region" description="Helical" evidence="2">
    <location>
        <begin position="222"/>
        <end position="242"/>
    </location>
</feature>
<dbReference type="RefSeq" id="WP_307481216.1">
    <property type="nucleotide sequence ID" value="NZ_JAUTBF010000001.1"/>
</dbReference>
<evidence type="ECO:0000313" key="4">
    <source>
        <dbReference type="EMBL" id="MDQ1122631.1"/>
    </source>
</evidence>
<keyword evidence="2" id="KW-1133">Transmembrane helix</keyword>
<gene>
    <name evidence="4" type="ORF">QE412_001204</name>
</gene>
<dbReference type="InterPro" id="IPR012533">
    <property type="entry name" value="YcnI-copper_dom"/>
</dbReference>
<dbReference type="Proteomes" id="UP001226691">
    <property type="component" value="Unassembled WGS sequence"/>
</dbReference>
<evidence type="ECO:0000313" key="5">
    <source>
        <dbReference type="Proteomes" id="UP001226691"/>
    </source>
</evidence>
<sequence length="253" mass="26014">MSSPSLAPVKARRLVPIGVAVGLAIALVSTLPASAHVTVGATSTEPGSFSRLTFAVPTESKDESTVRIEVALPEDVPFRSVRTVPVAGWDAQLTREDLPTPVDDGHGGTITQAVTRVVWTATEGNGIHPDQTGLFTIAVGPLPHDEQELYFPAVQTYDSGREVAWTQEATGGVEPDRPAPSIHVVAAGSGTASGEDSHDTASAAADHATVEAATSDSTIARWALGLGGFGVLLGGAGLVIAIRGARRSRDIAT</sequence>
<evidence type="ECO:0000259" key="3">
    <source>
        <dbReference type="Pfam" id="PF07987"/>
    </source>
</evidence>
<accession>A0ABU0TSH9</accession>
<evidence type="ECO:0000256" key="2">
    <source>
        <dbReference type="SAM" id="Phobius"/>
    </source>
</evidence>
<dbReference type="Pfam" id="PF07987">
    <property type="entry name" value="DUF1775"/>
    <property type="match status" value="1"/>
</dbReference>
<name>A0ABU0TSH9_MICTR</name>
<keyword evidence="5" id="KW-1185">Reference proteome</keyword>
<keyword evidence="2" id="KW-0472">Membrane</keyword>
<protein>
    <submittedName>
        <fullName evidence="4">Uncharacterized protein YcnI</fullName>
    </submittedName>
</protein>
<feature type="domain" description="YncI copper-binding" evidence="3">
    <location>
        <begin position="36"/>
        <end position="184"/>
    </location>
</feature>
<keyword evidence="2" id="KW-0812">Transmembrane</keyword>
<proteinExistence type="predicted"/>
<evidence type="ECO:0000256" key="1">
    <source>
        <dbReference type="SAM" id="MobiDB-lite"/>
    </source>
</evidence>